<dbReference type="HOGENOM" id="CLU_075339_0_0_1"/>
<feature type="compositionally biased region" description="Basic and acidic residues" evidence="1">
    <location>
        <begin position="185"/>
        <end position="201"/>
    </location>
</feature>
<reference evidence="4" key="1">
    <citation type="journal article" date="2014" name="Genome Announc.">
        <title>Draft genome sequence of Colletotrichum sublineola, a destructive pathogen of cultivated sorghum.</title>
        <authorList>
            <person name="Baroncelli R."/>
            <person name="Sanz-Martin J.M."/>
            <person name="Rech G.E."/>
            <person name="Sukno S.A."/>
            <person name="Thon M.R."/>
        </authorList>
    </citation>
    <scope>NUCLEOTIDE SEQUENCE [LARGE SCALE GENOMIC DNA]</scope>
    <source>
        <strain evidence="4">TX430BB</strain>
    </source>
</reference>
<keyword evidence="2" id="KW-0732">Signal</keyword>
<dbReference type="AlphaFoldDB" id="A0A066XMH0"/>
<evidence type="ECO:0000313" key="4">
    <source>
        <dbReference type="Proteomes" id="UP000027238"/>
    </source>
</evidence>
<feature type="compositionally biased region" description="Low complexity" evidence="1">
    <location>
        <begin position="148"/>
        <end position="166"/>
    </location>
</feature>
<comment type="caution">
    <text evidence="3">The sequence shown here is derived from an EMBL/GenBank/DDBJ whole genome shotgun (WGS) entry which is preliminary data.</text>
</comment>
<gene>
    <name evidence="3" type="ORF">CSUB01_08792</name>
</gene>
<dbReference type="eggNOG" id="ENOG502SBH7">
    <property type="taxonomic scope" value="Eukaryota"/>
</dbReference>
<sequence length="259" mass="25891">MRFSSVLACAFLALGQTGVPAARTSPLAWLPCFSWLVRPTYESQGSAASRARALVRTDLEKPGFQKRQISFENGGISIGGANGLKLGGKGKSQAAEAEGNVAGNRTANNNAGLTIGGVKLGGDKSAGATGNNALESLLNAAKGDKKSANGTANAAEGAAAPNQKAGEGQKADGEKKNEGQAGEAAAKEGQPKAVEESEQFKENAGITIGADGQAKNLGGNLGITKGSDGSTSVGGKSGINISARRDGISNQGNGDHGQQ</sequence>
<dbReference type="OMA" id="VNAYVIS"/>
<name>A0A066XMH0_COLSU</name>
<feature type="chain" id="PRO_5001635077" evidence="2">
    <location>
        <begin position="22"/>
        <end position="259"/>
    </location>
</feature>
<accession>A0A066XMH0</accession>
<organism evidence="3 4">
    <name type="scientific">Colletotrichum sublineola</name>
    <name type="common">Sorghum anthracnose fungus</name>
    <dbReference type="NCBI Taxonomy" id="1173701"/>
    <lineage>
        <taxon>Eukaryota</taxon>
        <taxon>Fungi</taxon>
        <taxon>Dikarya</taxon>
        <taxon>Ascomycota</taxon>
        <taxon>Pezizomycotina</taxon>
        <taxon>Sordariomycetes</taxon>
        <taxon>Hypocreomycetidae</taxon>
        <taxon>Glomerellales</taxon>
        <taxon>Glomerellaceae</taxon>
        <taxon>Colletotrichum</taxon>
        <taxon>Colletotrichum graminicola species complex</taxon>
    </lineage>
</organism>
<evidence type="ECO:0000313" key="3">
    <source>
        <dbReference type="EMBL" id="KDN70117.1"/>
    </source>
</evidence>
<dbReference type="OrthoDB" id="4851624at2759"/>
<proteinExistence type="predicted"/>
<feature type="compositionally biased region" description="Basic and acidic residues" evidence="1">
    <location>
        <begin position="167"/>
        <end position="178"/>
    </location>
</feature>
<evidence type="ECO:0000256" key="1">
    <source>
        <dbReference type="SAM" id="MobiDB-lite"/>
    </source>
</evidence>
<dbReference type="Proteomes" id="UP000027238">
    <property type="component" value="Unassembled WGS sequence"/>
</dbReference>
<dbReference type="EMBL" id="JMSE01000387">
    <property type="protein sequence ID" value="KDN70117.1"/>
    <property type="molecule type" value="Genomic_DNA"/>
</dbReference>
<dbReference type="STRING" id="1173701.A0A066XMH0"/>
<keyword evidence="4" id="KW-1185">Reference proteome</keyword>
<evidence type="ECO:0000256" key="2">
    <source>
        <dbReference type="SAM" id="SignalP"/>
    </source>
</evidence>
<feature type="region of interest" description="Disordered" evidence="1">
    <location>
        <begin position="144"/>
        <end position="259"/>
    </location>
</feature>
<protein>
    <submittedName>
        <fullName evidence="3">Uncharacterized protein</fullName>
    </submittedName>
</protein>
<feature type="compositionally biased region" description="Polar residues" evidence="1">
    <location>
        <begin position="248"/>
        <end position="259"/>
    </location>
</feature>
<feature type="signal peptide" evidence="2">
    <location>
        <begin position="1"/>
        <end position="21"/>
    </location>
</feature>